<dbReference type="Proteomes" id="UP000317366">
    <property type="component" value="Unassembled WGS sequence"/>
</dbReference>
<protein>
    <submittedName>
        <fullName evidence="1">Uncharacterized protein</fullName>
    </submittedName>
</protein>
<gene>
    <name evidence="1" type="ORF">E6K77_04835</name>
</gene>
<name>A0A538TJ54_UNCEI</name>
<organism evidence="1 2">
    <name type="scientific">Eiseniibacteriota bacterium</name>
    <dbReference type="NCBI Taxonomy" id="2212470"/>
    <lineage>
        <taxon>Bacteria</taxon>
        <taxon>Candidatus Eiseniibacteriota</taxon>
    </lineage>
</organism>
<dbReference type="AlphaFoldDB" id="A0A538TJ54"/>
<evidence type="ECO:0000313" key="1">
    <source>
        <dbReference type="EMBL" id="TMQ63659.1"/>
    </source>
</evidence>
<reference evidence="1 2" key="1">
    <citation type="journal article" date="2019" name="Nat. Microbiol.">
        <title>Mediterranean grassland soil C-N compound turnover is dependent on rainfall and depth, and is mediated by genomically divergent microorganisms.</title>
        <authorList>
            <person name="Diamond S."/>
            <person name="Andeer P.F."/>
            <person name="Li Z."/>
            <person name="Crits-Christoph A."/>
            <person name="Burstein D."/>
            <person name="Anantharaman K."/>
            <person name="Lane K.R."/>
            <person name="Thomas B.C."/>
            <person name="Pan C."/>
            <person name="Northen T.R."/>
            <person name="Banfield J.F."/>
        </authorList>
    </citation>
    <scope>NUCLEOTIDE SEQUENCE [LARGE SCALE GENOMIC DNA]</scope>
    <source>
        <strain evidence="1">WS_7</strain>
    </source>
</reference>
<comment type="caution">
    <text evidence="1">The sequence shown here is derived from an EMBL/GenBank/DDBJ whole genome shotgun (WGS) entry which is preliminary data.</text>
</comment>
<proteinExistence type="predicted"/>
<accession>A0A538TJ54</accession>
<evidence type="ECO:0000313" key="2">
    <source>
        <dbReference type="Proteomes" id="UP000317366"/>
    </source>
</evidence>
<dbReference type="EMBL" id="VBOX01000055">
    <property type="protein sequence ID" value="TMQ63659.1"/>
    <property type="molecule type" value="Genomic_DNA"/>
</dbReference>
<sequence length="82" mass="9298">MSPGMRWNGRAIQYLYFVSQHEMNASANAMLRKACARADVARSRPDASMRSFRSSFQIVGGERSAHLWTIAICSGVRFRERS</sequence>